<feature type="region of interest" description="Disordered" evidence="1">
    <location>
        <begin position="1"/>
        <end position="23"/>
    </location>
</feature>
<evidence type="ECO:0000313" key="2">
    <source>
        <dbReference type="EMBL" id="KAK7466773.1"/>
    </source>
</evidence>
<comment type="caution">
    <text evidence="2">The sequence shown here is derived from an EMBL/GenBank/DDBJ whole genome shotgun (WGS) entry which is preliminary data.</text>
</comment>
<protein>
    <submittedName>
        <fullName evidence="2">Uncharacterized protein</fullName>
    </submittedName>
</protein>
<gene>
    <name evidence="2" type="ORF">BaRGS_00037138</name>
</gene>
<organism evidence="2 3">
    <name type="scientific">Batillaria attramentaria</name>
    <dbReference type="NCBI Taxonomy" id="370345"/>
    <lineage>
        <taxon>Eukaryota</taxon>
        <taxon>Metazoa</taxon>
        <taxon>Spiralia</taxon>
        <taxon>Lophotrochozoa</taxon>
        <taxon>Mollusca</taxon>
        <taxon>Gastropoda</taxon>
        <taxon>Caenogastropoda</taxon>
        <taxon>Sorbeoconcha</taxon>
        <taxon>Cerithioidea</taxon>
        <taxon>Batillariidae</taxon>
        <taxon>Batillaria</taxon>
    </lineage>
</organism>
<evidence type="ECO:0000256" key="1">
    <source>
        <dbReference type="SAM" id="MobiDB-lite"/>
    </source>
</evidence>
<name>A0ABD0J9H9_9CAEN</name>
<dbReference type="AlphaFoldDB" id="A0ABD0J9H9"/>
<feature type="compositionally biased region" description="Basic and acidic residues" evidence="1">
    <location>
        <begin position="150"/>
        <end position="165"/>
    </location>
</feature>
<keyword evidence="3" id="KW-1185">Reference proteome</keyword>
<dbReference type="Proteomes" id="UP001519460">
    <property type="component" value="Unassembled WGS sequence"/>
</dbReference>
<feature type="region of interest" description="Disordered" evidence="1">
    <location>
        <begin position="127"/>
        <end position="165"/>
    </location>
</feature>
<sequence length="165" mass="17757">MVASRGRTDSGPSTRAPPDQVKQGLGAFSHTKFRQCGTPFHLPNCRSTRCLSVPVSQKVTTNRRSYTELAACFALILSQGAQCSVQRQPLLGKKGGRCSKACGYPGLGHQVAILRTPGNKIVCKSAVGSRTSSSPEAGMQSLRSGEVDAEYTKDGEEMRRCHRET</sequence>
<evidence type="ECO:0000313" key="3">
    <source>
        <dbReference type="Proteomes" id="UP001519460"/>
    </source>
</evidence>
<proteinExistence type="predicted"/>
<dbReference type="EMBL" id="JACVVK020000546">
    <property type="protein sequence ID" value="KAK7466773.1"/>
    <property type="molecule type" value="Genomic_DNA"/>
</dbReference>
<reference evidence="2 3" key="1">
    <citation type="journal article" date="2023" name="Sci. Data">
        <title>Genome assembly of the Korean intertidal mud-creeper Batillaria attramentaria.</title>
        <authorList>
            <person name="Patra A.K."/>
            <person name="Ho P.T."/>
            <person name="Jun S."/>
            <person name="Lee S.J."/>
            <person name="Kim Y."/>
            <person name="Won Y.J."/>
        </authorList>
    </citation>
    <scope>NUCLEOTIDE SEQUENCE [LARGE SCALE GENOMIC DNA]</scope>
    <source>
        <strain evidence="2">Wonlab-2016</strain>
    </source>
</reference>
<accession>A0ABD0J9H9</accession>